<feature type="transmembrane region" description="Helical" evidence="1">
    <location>
        <begin position="50"/>
        <end position="71"/>
    </location>
</feature>
<keyword evidence="1" id="KW-1133">Transmembrane helix</keyword>
<reference evidence="2" key="1">
    <citation type="submission" date="2023-04" db="EMBL/GenBank/DDBJ databases">
        <authorList>
            <consortium name="ELIXIR-Norway"/>
        </authorList>
    </citation>
    <scope>NUCLEOTIDE SEQUENCE [LARGE SCALE GENOMIC DNA]</scope>
</reference>
<keyword evidence="3" id="KW-1185">Reference proteome</keyword>
<proteinExistence type="predicted"/>
<evidence type="ECO:0000313" key="3">
    <source>
        <dbReference type="Proteomes" id="UP001176941"/>
    </source>
</evidence>
<protein>
    <submittedName>
        <fullName evidence="2">Uncharacterized protein</fullName>
    </submittedName>
</protein>
<sequence length="74" mass="7333">MSALGMDSPPPGAPDLIHLGTCGVQSDSPPAPAHSRAVHFTLPGSARCSLLACGSGGVCVFLFLGLPGAAFPDM</sequence>
<name>A0ABN8YJB6_RANTA</name>
<dbReference type="Proteomes" id="UP001176941">
    <property type="component" value="Chromosome 2"/>
</dbReference>
<accession>A0ABN8YJB6</accession>
<evidence type="ECO:0000313" key="2">
    <source>
        <dbReference type="EMBL" id="CAI9160677.1"/>
    </source>
</evidence>
<keyword evidence="1" id="KW-0472">Membrane</keyword>
<gene>
    <name evidence="2" type="ORF">MRATA1EN1_LOCUS9639</name>
</gene>
<organism evidence="2 3">
    <name type="scientific">Rangifer tarandus platyrhynchus</name>
    <name type="common">Svalbard reindeer</name>
    <dbReference type="NCBI Taxonomy" id="3082113"/>
    <lineage>
        <taxon>Eukaryota</taxon>
        <taxon>Metazoa</taxon>
        <taxon>Chordata</taxon>
        <taxon>Craniata</taxon>
        <taxon>Vertebrata</taxon>
        <taxon>Euteleostomi</taxon>
        <taxon>Mammalia</taxon>
        <taxon>Eutheria</taxon>
        <taxon>Laurasiatheria</taxon>
        <taxon>Artiodactyla</taxon>
        <taxon>Ruminantia</taxon>
        <taxon>Pecora</taxon>
        <taxon>Cervidae</taxon>
        <taxon>Odocoileinae</taxon>
        <taxon>Rangifer</taxon>
    </lineage>
</organism>
<evidence type="ECO:0000256" key="1">
    <source>
        <dbReference type="SAM" id="Phobius"/>
    </source>
</evidence>
<keyword evidence="1" id="KW-0812">Transmembrane</keyword>
<dbReference type="EMBL" id="OX459938">
    <property type="protein sequence ID" value="CAI9160677.1"/>
    <property type="molecule type" value="Genomic_DNA"/>
</dbReference>